<keyword evidence="4" id="KW-0648">Protein biosynthesis</keyword>
<accession>A0A2M8P7A2</accession>
<dbReference type="InterPro" id="IPR023168">
    <property type="entry name" value="GatB_Yqey_C_2"/>
</dbReference>
<feature type="domain" description="Asn/Gln amidotransferase" evidence="5">
    <location>
        <begin position="1"/>
        <end position="105"/>
    </location>
</feature>
<dbReference type="Proteomes" id="UP000229681">
    <property type="component" value="Unassembled WGS sequence"/>
</dbReference>
<dbReference type="GO" id="GO:0070681">
    <property type="term" value="P:glutaminyl-tRNAGln biosynthesis via transamidation"/>
    <property type="evidence" value="ECO:0007669"/>
    <property type="project" value="TreeGrafter"/>
</dbReference>
<dbReference type="InterPro" id="IPR017959">
    <property type="entry name" value="Asn/Gln-tRNA_amidoTrfase_suB/E"/>
</dbReference>
<dbReference type="EMBL" id="PGTM01000945">
    <property type="protein sequence ID" value="PJF33425.1"/>
    <property type="molecule type" value="Genomic_DNA"/>
</dbReference>
<dbReference type="InterPro" id="IPR018027">
    <property type="entry name" value="Asn/Gln_amidotransferase"/>
</dbReference>
<evidence type="ECO:0000256" key="1">
    <source>
        <dbReference type="ARBA" id="ARBA00022598"/>
    </source>
</evidence>
<dbReference type="Gene3D" id="1.10.10.410">
    <property type="match status" value="1"/>
</dbReference>
<dbReference type="GO" id="GO:0050567">
    <property type="term" value="F:glutaminyl-tRNA synthase (glutamine-hydrolyzing) activity"/>
    <property type="evidence" value="ECO:0007669"/>
    <property type="project" value="TreeGrafter"/>
</dbReference>
<gene>
    <name evidence="6" type="ORF">CUN49_18585</name>
</gene>
<evidence type="ECO:0000313" key="6">
    <source>
        <dbReference type="EMBL" id="PJF33425.1"/>
    </source>
</evidence>
<proteinExistence type="predicted"/>
<dbReference type="GO" id="GO:0005524">
    <property type="term" value="F:ATP binding"/>
    <property type="evidence" value="ECO:0007669"/>
    <property type="project" value="UniProtKB-KW"/>
</dbReference>
<dbReference type="InterPro" id="IPR003789">
    <property type="entry name" value="Asn/Gln_tRNA_amidoTrase-B-like"/>
</dbReference>
<dbReference type="SUPFAM" id="SSF89095">
    <property type="entry name" value="GatB/YqeY motif"/>
    <property type="match status" value="1"/>
</dbReference>
<organism evidence="6 7">
    <name type="scientific">Candidatus Thermofonsia Clade 1 bacterium</name>
    <dbReference type="NCBI Taxonomy" id="2364210"/>
    <lineage>
        <taxon>Bacteria</taxon>
        <taxon>Bacillati</taxon>
        <taxon>Chloroflexota</taxon>
        <taxon>Candidatus Thermofontia</taxon>
        <taxon>Candidatus Thermofonsia Clade 1</taxon>
    </lineage>
</organism>
<dbReference type="Pfam" id="PF02637">
    <property type="entry name" value="GatB_Yqey"/>
    <property type="match status" value="1"/>
</dbReference>
<protein>
    <submittedName>
        <fullName evidence="6">Asp-tRNA(Asn)/Glu-tRNA(Gln) amidotransferase GatCAB subunit B</fullName>
    </submittedName>
</protein>
<comment type="caution">
    <text evidence="6">The sequence shown here is derived from an EMBL/GenBank/DDBJ whole genome shotgun (WGS) entry which is preliminary data.</text>
</comment>
<reference evidence="6 7" key="1">
    <citation type="submission" date="2017-11" db="EMBL/GenBank/DDBJ databases">
        <title>Evolution of Phototrophy in the Chloroflexi Phylum Driven by Horizontal Gene Transfer.</title>
        <authorList>
            <person name="Ward L.M."/>
            <person name="Hemp J."/>
            <person name="Shih P.M."/>
            <person name="Mcglynn S.E."/>
            <person name="Fischer W."/>
        </authorList>
    </citation>
    <scope>NUCLEOTIDE SEQUENCE [LARGE SCALE GENOMIC DNA]</scope>
    <source>
        <strain evidence="6">JP3_13</strain>
    </source>
</reference>
<dbReference type="PANTHER" id="PTHR11659">
    <property type="entry name" value="GLUTAMYL-TRNA GLN AMIDOTRANSFERASE SUBUNIT B MITOCHONDRIAL AND PROKARYOTIC PET112-RELATED"/>
    <property type="match status" value="1"/>
</dbReference>
<evidence type="ECO:0000256" key="2">
    <source>
        <dbReference type="ARBA" id="ARBA00022741"/>
    </source>
</evidence>
<keyword evidence="6" id="KW-0808">Transferase</keyword>
<keyword evidence="3" id="KW-0067">ATP-binding</keyword>
<name>A0A2M8P7A2_9CHLR</name>
<feature type="non-terminal residue" evidence="6">
    <location>
        <position position="105"/>
    </location>
</feature>
<evidence type="ECO:0000256" key="4">
    <source>
        <dbReference type="ARBA" id="ARBA00022917"/>
    </source>
</evidence>
<keyword evidence="2" id="KW-0547">Nucleotide-binding</keyword>
<dbReference type="SMART" id="SM00845">
    <property type="entry name" value="GatB_Yqey"/>
    <property type="match status" value="1"/>
</dbReference>
<dbReference type="GO" id="GO:0016740">
    <property type="term" value="F:transferase activity"/>
    <property type="evidence" value="ECO:0007669"/>
    <property type="project" value="UniProtKB-KW"/>
</dbReference>
<evidence type="ECO:0000259" key="5">
    <source>
        <dbReference type="SMART" id="SM00845"/>
    </source>
</evidence>
<dbReference type="GO" id="GO:0006412">
    <property type="term" value="P:translation"/>
    <property type="evidence" value="ECO:0007669"/>
    <property type="project" value="UniProtKB-KW"/>
</dbReference>
<evidence type="ECO:0000256" key="3">
    <source>
        <dbReference type="ARBA" id="ARBA00022840"/>
    </source>
</evidence>
<feature type="non-terminal residue" evidence="6">
    <location>
        <position position="1"/>
    </location>
</feature>
<keyword evidence="1" id="KW-0436">Ligase</keyword>
<sequence length="105" mass="11379">ALAELIRLVDSGTINNNAAKKVLDALFERGGAPAEIVRQLGLEQTQDTALIEAAILKVLEANPAEVARFCNGEEKVLKFLIGQVMREGRGKFPAELTNALLNEHL</sequence>
<evidence type="ECO:0000313" key="7">
    <source>
        <dbReference type="Proteomes" id="UP000229681"/>
    </source>
</evidence>
<dbReference type="AlphaFoldDB" id="A0A2M8P7A2"/>
<dbReference type="PANTHER" id="PTHR11659:SF0">
    <property type="entry name" value="GLUTAMYL-TRNA(GLN) AMIDOTRANSFERASE SUBUNIT B, MITOCHONDRIAL"/>
    <property type="match status" value="1"/>
</dbReference>